<dbReference type="Proteomes" id="UP000831327">
    <property type="component" value="Chromosome"/>
</dbReference>
<reference evidence="4 5" key="1">
    <citation type="journal article" date="2016" name="Microbes Environ.">
        <title>Phylogenetically diverse aerobic anoxygenic phototrophic bacteria isolated from epilithic biofilms in Tama river, Japan.</title>
        <authorList>
            <person name="Hirose S."/>
            <person name="Matsuura K."/>
            <person name="Haruta S."/>
        </authorList>
    </citation>
    <scope>NUCLEOTIDE SEQUENCE [LARGE SCALE GENOMIC DNA]</scope>
    <source>
        <strain evidence="4 5">S08</strain>
    </source>
</reference>
<dbReference type="InterPro" id="IPR011008">
    <property type="entry name" value="Dimeric_a/b-barrel"/>
</dbReference>
<evidence type="ECO:0000313" key="4">
    <source>
        <dbReference type="EMBL" id="BDG70654.1"/>
    </source>
</evidence>
<dbReference type="EMBL" id="AP025637">
    <property type="protein sequence ID" value="BDG70654.1"/>
    <property type="molecule type" value="Genomic_DNA"/>
</dbReference>
<protein>
    <recommendedName>
        <fullName evidence="6">Chlorite dismutase</fullName>
    </recommendedName>
</protein>
<dbReference type="Gene3D" id="3.30.70.3420">
    <property type="match status" value="1"/>
</dbReference>
<dbReference type="SUPFAM" id="SSF54909">
    <property type="entry name" value="Dimeric alpha+beta barrel"/>
    <property type="match status" value="1"/>
</dbReference>
<proteinExistence type="predicted"/>
<keyword evidence="5" id="KW-1185">Reference proteome</keyword>
<dbReference type="Pfam" id="PF06778">
    <property type="entry name" value="Chlor_dismutase"/>
    <property type="match status" value="1"/>
</dbReference>
<evidence type="ECO:0000256" key="1">
    <source>
        <dbReference type="ARBA" id="ARBA00022617"/>
    </source>
</evidence>
<keyword evidence="1" id="KW-0349">Heme</keyword>
<evidence type="ECO:0000256" key="2">
    <source>
        <dbReference type="ARBA" id="ARBA00022723"/>
    </source>
</evidence>
<keyword evidence="2" id="KW-0479">Metal-binding</keyword>
<name>A0ABN6NZ80_9PROT</name>
<evidence type="ECO:0008006" key="6">
    <source>
        <dbReference type="Google" id="ProtNLM"/>
    </source>
</evidence>
<organism evidence="4 5">
    <name type="scientific">Roseomonas fluvialis</name>
    <dbReference type="NCBI Taxonomy" id="1750527"/>
    <lineage>
        <taxon>Bacteria</taxon>
        <taxon>Pseudomonadati</taxon>
        <taxon>Pseudomonadota</taxon>
        <taxon>Alphaproteobacteria</taxon>
        <taxon>Acetobacterales</taxon>
        <taxon>Roseomonadaceae</taxon>
        <taxon>Roseomonas</taxon>
    </lineage>
</organism>
<gene>
    <name evidence="4" type="ORF">Rmf_05830</name>
</gene>
<accession>A0ABN6NZ80</accession>
<keyword evidence="3" id="KW-0408">Iron</keyword>
<sequence length="182" mass="20258">MPAPLPVTVTAGAHGPWRVTDIRPCLGATLPPAARLRVEDGDATPDDGAWRLRGVTSNLRYTAEAERATLAGVQQGLGRPQASRAALIPIRKSAAWWDMAQDARRAVLEEESRHIAIGLEYLPGVARRLIHSRDLGEPFDFLTWFEFAPEHEAGFDTLLSRLRATKEWGFVEREVEIRLARD</sequence>
<evidence type="ECO:0000256" key="3">
    <source>
        <dbReference type="ARBA" id="ARBA00023004"/>
    </source>
</evidence>
<evidence type="ECO:0000313" key="5">
    <source>
        <dbReference type="Proteomes" id="UP000831327"/>
    </source>
</evidence>
<dbReference type="InterPro" id="IPR010644">
    <property type="entry name" value="ChdC/CLD"/>
</dbReference>